<protein>
    <submittedName>
        <fullName evidence="1">Uncharacterized protein</fullName>
    </submittedName>
</protein>
<organism evidence="1 2">
    <name type="scientific">Bizionia myxarmorum</name>
    <dbReference type="NCBI Taxonomy" id="291186"/>
    <lineage>
        <taxon>Bacteria</taxon>
        <taxon>Pseudomonadati</taxon>
        <taxon>Bacteroidota</taxon>
        <taxon>Flavobacteriia</taxon>
        <taxon>Flavobacteriales</taxon>
        <taxon>Flavobacteriaceae</taxon>
        <taxon>Bizionia</taxon>
    </lineage>
</organism>
<comment type="caution">
    <text evidence="1">The sequence shown here is derived from an EMBL/GenBank/DDBJ whole genome shotgun (WGS) entry which is preliminary data.</text>
</comment>
<accession>A0A5D0RCP0</accession>
<proteinExistence type="predicted"/>
<evidence type="ECO:0000313" key="2">
    <source>
        <dbReference type="Proteomes" id="UP000323720"/>
    </source>
</evidence>
<dbReference type="OrthoDB" id="9844787at2"/>
<dbReference type="RefSeq" id="WP_148402082.1">
    <property type="nucleotide sequence ID" value="NZ_VSKK01000001.1"/>
</dbReference>
<reference evidence="1 2" key="1">
    <citation type="submission" date="2019-08" db="EMBL/GenBank/DDBJ databases">
        <title>Genomes of Antarctic Bizionia species.</title>
        <authorList>
            <person name="Bowman J.P."/>
        </authorList>
    </citation>
    <scope>NUCLEOTIDE SEQUENCE [LARGE SCALE GENOMIC DNA]</scope>
    <source>
        <strain evidence="1 2">ADA-4</strain>
    </source>
</reference>
<name>A0A5D0RCP0_9FLAO</name>
<sequence length="154" mass="16878">MKFKTIAIGIGGILVFGTLFAKNKASQISAIIQNLKFKVSRINSFKLKSDHILIDLDLLLQNPTPEEFSLNTGTAIQLHKIEVFTAKGIKVADAYKQVNNIVINAFGEMLLSNIQVIVPTENLGSTLYSFVSQGTNTTLITKAHVTILGKNYII</sequence>
<evidence type="ECO:0000313" key="1">
    <source>
        <dbReference type="EMBL" id="TYB78344.1"/>
    </source>
</evidence>
<dbReference type="EMBL" id="VSKK01000001">
    <property type="protein sequence ID" value="TYB78344.1"/>
    <property type="molecule type" value="Genomic_DNA"/>
</dbReference>
<keyword evidence="2" id="KW-1185">Reference proteome</keyword>
<gene>
    <name evidence="1" type="ORF">ES674_00760</name>
</gene>
<dbReference type="Proteomes" id="UP000323720">
    <property type="component" value="Unassembled WGS sequence"/>
</dbReference>
<dbReference type="AlphaFoldDB" id="A0A5D0RCP0"/>